<evidence type="ECO:0000256" key="3">
    <source>
        <dbReference type="RuleBase" id="RU362132"/>
    </source>
</evidence>
<proteinExistence type="inferred from homology"/>
<dbReference type="SUPFAM" id="SSF52467">
    <property type="entry name" value="DHS-like NAD/FAD-binding domain"/>
    <property type="match status" value="1"/>
</dbReference>
<dbReference type="GO" id="GO:0009097">
    <property type="term" value="P:isoleucine biosynthetic process"/>
    <property type="evidence" value="ECO:0007669"/>
    <property type="project" value="TreeGrafter"/>
</dbReference>
<evidence type="ECO:0000259" key="6">
    <source>
        <dbReference type="Pfam" id="PF02776"/>
    </source>
</evidence>
<evidence type="ECO:0000256" key="2">
    <source>
        <dbReference type="ARBA" id="ARBA00023052"/>
    </source>
</evidence>
<evidence type="ECO:0000256" key="1">
    <source>
        <dbReference type="ARBA" id="ARBA00007812"/>
    </source>
</evidence>
<dbReference type="Gene3D" id="3.40.50.970">
    <property type="match status" value="2"/>
</dbReference>
<evidence type="ECO:0000313" key="8">
    <source>
        <dbReference type="Proteomes" id="UP000515811"/>
    </source>
</evidence>
<dbReference type="CDD" id="cd00568">
    <property type="entry name" value="TPP_enzymes"/>
    <property type="match status" value="1"/>
</dbReference>
<dbReference type="PANTHER" id="PTHR18968:SF167">
    <property type="entry name" value="ACETOLACTATE SYNTHASE LARGE SUBUNIT ILVB2-RELATED"/>
    <property type="match status" value="1"/>
</dbReference>
<keyword evidence="8" id="KW-1185">Reference proteome</keyword>
<dbReference type="GO" id="GO:0050660">
    <property type="term" value="F:flavin adenine dinucleotide binding"/>
    <property type="evidence" value="ECO:0007669"/>
    <property type="project" value="TreeGrafter"/>
</dbReference>
<organism evidence="7 8">
    <name type="scientific">Diaphorobacter ruginosibacter</name>
    <dbReference type="NCBI Taxonomy" id="1715720"/>
    <lineage>
        <taxon>Bacteria</taxon>
        <taxon>Pseudomonadati</taxon>
        <taxon>Pseudomonadota</taxon>
        <taxon>Betaproteobacteria</taxon>
        <taxon>Burkholderiales</taxon>
        <taxon>Comamonadaceae</taxon>
        <taxon>Diaphorobacter</taxon>
    </lineage>
</organism>
<gene>
    <name evidence="7" type="ORF">H9K76_01310</name>
</gene>
<keyword evidence="2 3" id="KW-0786">Thiamine pyrophosphate</keyword>
<feature type="domain" description="Thiamine pyrophosphate enzyme N-terminal TPP-binding" evidence="6">
    <location>
        <begin position="1"/>
        <end position="112"/>
    </location>
</feature>
<dbReference type="Gene3D" id="3.40.50.1220">
    <property type="entry name" value="TPP-binding domain"/>
    <property type="match status" value="1"/>
</dbReference>
<dbReference type="AlphaFoldDB" id="A0A7G9RUV9"/>
<dbReference type="InterPro" id="IPR012001">
    <property type="entry name" value="Thiamin_PyroP_enz_TPP-bd_dom"/>
</dbReference>
<dbReference type="Pfam" id="PF02776">
    <property type="entry name" value="TPP_enzyme_N"/>
    <property type="match status" value="1"/>
</dbReference>
<dbReference type="InterPro" id="IPR012000">
    <property type="entry name" value="Thiamin_PyroP_enz_cen_dom"/>
</dbReference>
<dbReference type="NCBIfam" id="NF006122">
    <property type="entry name" value="PRK08266.1"/>
    <property type="match status" value="1"/>
</dbReference>
<dbReference type="InterPro" id="IPR011766">
    <property type="entry name" value="TPP_enzyme_TPP-bd"/>
</dbReference>
<dbReference type="InterPro" id="IPR045229">
    <property type="entry name" value="TPP_enz"/>
</dbReference>
<dbReference type="GO" id="GO:0000287">
    <property type="term" value="F:magnesium ion binding"/>
    <property type="evidence" value="ECO:0007669"/>
    <property type="project" value="InterPro"/>
</dbReference>
<dbReference type="SUPFAM" id="SSF52518">
    <property type="entry name" value="Thiamin diphosphate-binding fold (THDP-binding)"/>
    <property type="match status" value="2"/>
</dbReference>
<comment type="similarity">
    <text evidence="1 3">Belongs to the TPP enzyme family.</text>
</comment>
<dbReference type="EMBL" id="CP060714">
    <property type="protein sequence ID" value="QNN59384.1"/>
    <property type="molecule type" value="Genomic_DNA"/>
</dbReference>
<dbReference type="Pfam" id="PF02775">
    <property type="entry name" value="TPP_enzyme_C"/>
    <property type="match status" value="1"/>
</dbReference>
<dbReference type="PANTHER" id="PTHR18968">
    <property type="entry name" value="THIAMINE PYROPHOSPHATE ENZYMES"/>
    <property type="match status" value="1"/>
</dbReference>
<evidence type="ECO:0000313" key="7">
    <source>
        <dbReference type="EMBL" id="QNN59384.1"/>
    </source>
</evidence>
<dbReference type="GO" id="GO:0030976">
    <property type="term" value="F:thiamine pyrophosphate binding"/>
    <property type="evidence" value="ECO:0007669"/>
    <property type="project" value="InterPro"/>
</dbReference>
<dbReference type="InterPro" id="IPR000399">
    <property type="entry name" value="TPP-bd_CS"/>
</dbReference>
<dbReference type="Pfam" id="PF00205">
    <property type="entry name" value="TPP_enzyme_M"/>
    <property type="match status" value="1"/>
</dbReference>
<dbReference type="GO" id="GO:0005948">
    <property type="term" value="C:acetolactate synthase complex"/>
    <property type="evidence" value="ECO:0007669"/>
    <property type="project" value="TreeGrafter"/>
</dbReference>
<evidence type="ECO:0000259" key="4">
    <source>
        <dbReference type="Pfam" id="PF00205"/>
    </source>
</evidence>
<feature type="domain" description="Thiamine pyrophosphate enzyme TPP-binding" evidence="5">
    <location>
        <begin position="382"/>
        <end position="519"/>
    </location>
</feature>
<evidence type="ECO:0000259" key="5">
    <source>
        <dbReference type="Pfam" id="PF02775"/>
    </source>
</evidence>
<dbReference type="CDD" id="cd07035">
    <property type="entry name" value="TPP_PYR_POX_like"/>
    <property type="match status" value="1"/>
</dbReference>
<reference evidence="7 8" key="1">
    <citation type="submission" date="2020-08" db="EMBL/GenBank/DDBJ databases">
        <title>Genome sequence of Diaphorobacter ruginosibacter DSM 27467T.</title>
        <authorList>
            <person name="Hyun D.-W."/>
            <person name="Bae J.-W."/>
        </authorList>
    </citation>
    <scope>NUCLEOTIDE SEQUENCE [LARGE SCALE GENOMIC DNA]</scope>
    <source>
        <strain evidence="7 8">DSM 27467</strain>
    </source>
</reference>
<dbReference type="GO" id="GO:0003984">
    <property type="term" value="F:acetolactate synthase activity"/>
    <property type="evidence" value="ECO:0007669"/>
    <property type="project" value="TreeGrafter"/>
</dbReference>
<protein>
    <recommendedName>
        <fullName evidence="9">Thiamine pyrophosphate-binding protein</fullName>
    </recommendedName>
</protein>
<dbReference type="InterPro" id="IPR029061">
    <property type="entry name" value="THDP-binding"/>
</dbReference>
<dbReference type="KEGG" id="drg:H9K76_01310"/>
<dbReference type="GO" id="GO:0009099">
    <property type="term" value="P:L-valine biosynthetic process"/>
    <property type="evidence" value="ECO:0007669"/>
    <property type="project" value="TreeGrafter"/>
</dbReference>
<sequence length="553" mass="58851">MTGGQALARQLVAEGVSDLFGIPGVQLDWATDALLDVEKDLRYVTPRHEQATSYMADGYARTSGKEGVCMVVPGPGLLNAMAGLSTAYACNSPVLCITGQIPSHQIGQGLGMLHEVPGQSQLLNSVTKWNRLARTPQEIPSLVHQAFEQLRSGRPQPVALEIPPDVLQARADVQLLGAAAASPAAIEDKKGIEKAAELLRKARFPVIYAGGGVLAARAADALRQLAETLQAPVVMSDNARGALSSRHPLALPHLGGRCVFPHADVVLVIGSRFVDGIGRPTHASDKTQFIYLNVEARDMTTPRASGLAIEGDARLGCLALLERVEGLKAPSRSTEVSQVKAWCDEQIAFIQPQLSYVQALRDAIPEDGILVNELTQIGYASTFSYPVYSPRTFITPGYQGTLGYGFATGLGVALGNPDKAVVSINGDGGFGWNLQELATAAKYRANLVTVVFADGAFGNVKRIQSNVFKREIGTNLHNPDFLKLADAFGLNGVRVDSPDGLGSAVKSALKAGGPTLIEVQVQAMPGPWHLIHTFSKAPRVAPRTRWAKSEGRP</sequence>
<dbReference type="Proteomes" id="UP000515811">
    <property type="component" value="Chromosome"/>
</dbReference>
<dbReference type="PROSITE" id="PS00187">
    <property type="entry name" value="TPP_ENZYMES"/>
    <property type="match status" value="1"/>
</dbReference>
<dbReference type="InterPro" id="IPR029035">
    <property type="entry name" value="DHS-like_NAD/FAD-binding_dom"/>
</dbReference>
<name>A0A7G9RUV9_9BURK</name>
<feature type="domain" description="Thiamine pyrophosphate enzyme central" evidence="4">
    <location>
        <begin position="192"/>
        <end position="315"/>
    </location>
</feature>
<accession>A0A7G9RUV9</accession>
<evidence type="ECO:0008006" key="9">
    <source>
        <dbReference type="Google" id="ProtNLM"/>
    </source>
</evidence>